<evidence type="ECO:0000313" key="1">
    <source>
        <dbReference type="EMBL" id="KAF0766317.1"/>
    </source>
</evidence>
<dbReference type="AlphaFoldDB" id="A0A6G0Z6E4"/>
<reference evidence="1 2" key="1">
    <citation type="submission" date="2019-08" db="EMBL/GenBank/DDBJ databases">
        <title>Whole genome of Aphis craccivora.</title>
        <authorList>
            <person name="Voronova N.V."/>
            <person name="Shulinski R.S."/>
            <person name="Bandarenka Y.V."/>
            <person name="Zhorov D.G."/>
            <person name="Warner D."/>
        </authorList>
    </citation>
    <scope>NUCLEOTIDE SEQUENCE [LARGE SCALE GENOMIC DNA]</scope>
    <source>
        <strain evidence="1">180601</strain>
        <tissue evidence="1">Whole Body</tissue>
    </source>
</reference>
<gene>
    <name evidence="1" type="ORF">FWK35_00005334</name>
</gene>
<dbReference type="Proteomes" id="UP000478052">
    <property type="component" value="Unassembled WGS sequence"/>
</dbReference>
<proteinExistence type="predicted"/>
<keyword evidence="2" id="KW-1185">Reference proteome</keyword>
<organism evidence="1 2">
    <name type="scientific">Aphis craccivora</name>
    <name type="common">Cowpea aphid</name>
    <dbReference type="NCBI Taxonomy" id="307492"/>
    <lineage>
        <taxon>Eukaryota</taxon>
        <taxon>Metazoa</taxon>
        <taxon>Ecdysozoa</taxon>
        <taxon>Arthropoda</taxon>
        <taxon>Hexapoda</taxon>
        <taxon>Insecta</taxon>
        <taxon>Pterygota</taxon>
        <taxon>Neoptera</taxon>
        <taxon>Paraneoptera</taxon>
        <taxon>Hemiptera</taxon>
        <taxon>Sternorrhyncha</taxon>
        <taxon>Aphidomorpha</taxon>
        <taxon>Aphidoidea</taxon>
        <taxon>Aphididae</taxon>
        <taxon>Aphidini</taxon>
        <taxon>Aphis</taxon>
        <taxon>Aphis</taxon>
    </lineage>
</organism>
<evidence type="ECO:0000313" key="2">
    <source>
        <dbReference type="Proteomes" id="UP000478052"/>
    </source>
</evidence>
<dbReference type="OrthoDB" id="6501032at2759"/>
<accession>A0A6G0Z6E4</accession>
<comment type="caution">
    <text evidence="1">The sequence shown here is derived from an EMBL/GenBank/DDBJ whole genome shotgun (WGS) entry which is preliminary data.</text>
</comment>
<sequence length="116" mass="13821">MAKNYKICKTEKIMTMWPFRKSSRHIYNLKKHFPSQCIDCQFSFNHTCKNYCHHIFCCVKCSENHFSNNCTKPISDPAKYALFSGLHTEPHIKIHLHLKSHHFNFSHSLSRHTTKR</sequence>
<protein>
    <submittedName>
        <fullName evidence="1">Uncharacterized protein</fullName>
    </submittedName>
</protein>
<dbReference type="EMBL" id="VUJU01001220">
    <property type="protein sequence ID" value="KAF0766317.1"/>
    <property type="molecule type" value="Genomic_DNA"/>
</dbReference>
<name>A0A6G0Z6E4_APHCR</name>